<proteinExistence type="predicted"/>
<evidence type="ECO:0000313" key="1">
    <source>
        <dbReference type="EMBL" id="CAF3444590.1"/>
    </source>
</evidence>
<reference evidence="2" key="1">
    <citation type="submission" date="2021-02" db="EMBL/GenBank/DDBJ databases">
        <authorList>
            <person name="Nowell W R."/>
        </authorList>
    </citation>
    <scope>NUCLEOTIDE SEQUENCE</scope>
</reference>
<evidence type="ECO:0000313" key="4">
    <source>
        <dbReference type="EMBL" id="CAF3508845.1"/>
    </source>
</evidence>
<organism evidence="2 6">
    <name type="scientific">Rotaria socialis</name>
    <dbReference type="NCBI Taxonomy" id="392032"/>
    <lineage>
        <taxon>Eukaryota</taxon>
        <taxon>Metazoa</taxon>
        <taxon>Spiralia</taxon>
        <taxon>Gnathifera</taxon>
        <taxon>Rotifera</taxon>
        <taxon>Eurotatoria</taxon>
        <taxon>Bdelloidea</taxon>
        <taxon>Philodinida</taxon>
        <taxon>Philodinidae</taxon>
        <taxon>Rotaria</taxon>
    </lineage>
</organism>
<evidence type="ECO:0000313" key="5">
    <source>
        <dbReference type="EMBL" id="CAF4847538.1"/>
    </source>
</evidence>
<dbReference type="Proteomes" id="UP000663872">
    <property type="component" value="Unassembled WGS sequence"/>
</dbReference>
<dbReference type="EMBL" id="CAJNXB010006191">
    <property type="protein sequence ID" value="CAF3472480.1"/>
    <property type="molecule type" value="Genomic_DNA"/>
</dbReference>
<dbReference type="EMBL" id="CAJOBS010003161">
    <property type="protein sequence ID" value="CAF4847538.1"/>
    <property type="molecule type" value="Genomic_DNA"/>
</dbReference>
<name>A0A818FET9_9BILA</name>
<sequence length="156" mass="18497">MLNILSCSFQLHTLILKQNLPRRIYKTKQTFLFSQLTTLTAENLNNTIDQLESFLLCLPLLVDLKLIGKNCELDGKRCEKCIQMNLPYLNNFQFFIYITKPIPQTRDDLRQIITSFRNPFWMKYKKWFVAAQLKSDPSRHIRIYSIPICKSALLYE</sequence>
<comment type="caution">
    <text evidence="2">The sequence shown here is derived from an EMBL/GenBank/DDBJ whole genome shotgun (WGS) entry which is preliminary data.</text>
</comment>
<protein>
    <submittedName>
        <fullName evidence="2">Uncharacterized protein</fullName>
    </submittedName>
</protein>
<evidence type="ECO:0000313" key="6">
    <source>
        <dbReference type="Proteomes" id="UP000663825"/>
    </source>
</evidence>
<dbReference type="Proteomes" id="UP000663838">
    <property type="component" value="Unassembled WGS sequence"/>
</dbReference>
<dbReference type="EMBL" id="CAJNYT010002036">
    <property type="protein sequence ID" value="CAF3444590.1"/>
    <property type="molecule type" value="Genomic_DNA"/>
</dbReference>
<dbReference type="EMBL" id="CAJNYV010002882">
    <property type="protein sequence ID" value="CAF3508845.1"/>
    <property type="molecule type" value="Genomic_DNA"/>
</dbReference>
<gene>
    <name evidence="1" type="ORF">GRG538_LOCUS13761</name>
    <name evidence="4" type="ORF">KIK155_LOCUS16229</name>
    <name evidence="3" type="ORF">LUA448_LOCUS24193</name>
    <name evidence="2" type="ORF">TIS948_LOCUS33449</name>
    <name evidence="5" type="ORF">TOA249_LOCUS26608</name>
</gene>
<dbReference type="EMBL" id="CAJNYD010003195">
    <property type="protein sequence ID" value="CAF3483836.1"/>
    <property type="molecule type" value="Genomic_DNA"/>
</dbReference>
<dbReference type="Proteomes" id="UP000663833">
    <property type="component" value="Unassembled WGS sequence"/>
</dbReference>
<evidence type="ECO:0000313" key="2">
    <source>
        <dbReference type="EMBL" id="CAF3472480.1"/>
    </source>
</evidence>
<accession>A0A818FET9</accession>
<dbReference type="Proteomes" id="UP000663865">
    <property type="component" value="Unassembled WGS sequence"/>
</dbReference>
<evidence type="ECO:0000313" key="3">
    <source>
        <dbReference type="EMBL" id="CAF3483836.1"/>
    </source>
</evidence>
<dbReference type="AlphaFoldDB" id="A0A818FET9"/>
<dbReference type="Proteomes" id="UP000663825">
    <property type="component" value="Unassembled WGS sequence"/>
</dbReference>